<evidence type="ECO:0000256" key="10">
    <source>
        <dbReference type="ARBA" id="ARBA00022989"/>
    </source>
</evidence>
<feature type="domain" description="EGF-like" evidence="22">
    <location>
        <begin position="1715"/>
        <end position="1752"/>
    </location>
</feature>
<dbReference type="InterPro" id="IPR000742">
    <property type="entry name" value="EGF"/>
</dbReference>
<dbReference type="FunFam" id="2.10.25.10:FF:000010">
    <property type="entry name" value="Pro-epidermal growth factor"/>
    <property type="match status" value="1"/>
</dbReference>
<keyword evidence="12 18" id="KW-1015">Disulfide bond</keyword>
<evidence type="ECO:0000256" key="14">
    <source>
        <dbReference type="ARBA" id="ARBA00023235"/>
    </source>
</evidence>
<evidence type="ECO:0000256" key="3">
    <source>
        <dbReference type="ARBA" id="ARBA00004613"/>
    </source>
</evidence>
<feature type="region of interest" description="Disordered" evidence="19">
    <location>
        <begin position="105"/>
        <end position="175"/>
    </location>
</feature>
<dbReference type="SUPFAM" id="SSF57196">
    <property type="entry name" value="EGF/Laminin"/>
    <property type="match status" value="2"/>
</dbReference>
<dbReference type="CDD" id="cd00054">
    <property type="entry name" value="EGF_CA"/>
    <property type="match status" value="8"/>
</dbReference>
<dbReference type="InterPro" id="IPR013032">
    <property type="entry name" value="EGF-like_CS"/>
</dbReference>
<feature type="domain" description="EGF-like" evidence="22">
    <location>
        <begin position="1215"/>
        <end position="1252"/>
    </location>
</feature>
<dbReference type="PANTHER" id="PTHR24034:SF204">
    <property type="entry name" value="ADHESION G PROTEIN-COUPLED RECEPTOR E1"/>
    <property type="match status" value="1"/>
</dbReference>
<dbReference type="EMBL" id="BLXT01003068">
    <property type="protein sequence ID" value="GFO00271.1"/>
    <property type="molecule type" value="Genomic_DNA"/>
</dbReference>
<dbReference type="GO" id="GO:0071944">
    <property type="term" value="C:cell periphery"/>
    <property type="evidence" value="ECO:0007669"/>
    <property type="project" value="UniProtKB-ARBA"/>
</dbReference>
<evidence type="ECO:0000256" key="11">
    <source>
        <dbReference type="ARBA" id="ARBA00023136"/>
    </source>
</evidence>
<evidence type="ECO:0000256" key="12">
    <source>
        <dbReference type="ARBA" id="ARBA00023157"/>
    </source>
</evidence>
<evidence type="ECO:0000256" key="17">
    <source>
        <dbReference type="ARBA" id="ARBA00049822"/>
    </source>
</evidence>
<evidence type="ECO:0000256" key="6">
    <source>
        <dbReference type="ARBA" id="ARBA00022536"/>
    </source>
</evidence>
<dbReference type="InterPro" id="IPR009030">
    <property type="entry name" value="Growth_fac_rcpt_cys_sf"/>
</dbReference>
<dbReference type="CDD" id="cd00055">
    <property type="entry name" value="EGF_Lam"/>
    <property type="match status" value="1"/>
</dbReference>
<evidence type="ECO:0000256" key="1">
    <source>
        <dbReference type="ARBA" id="ARBA00001182"/>
    </source>
</evidence>
<dbReference type="PROSITE" id="PS00010">
    <property type="entry name" value="ASX_HYDROXYL"/>
    <property type="match status" value="10"/>
</dbReference>
<comment type="function">
    <text evidence="16">Protein disulfide isomerase. Promotes the localization of acetylcholine receptors (AChRs) to the plasma membrane.</text>
</comment>
<evidence type="ECO:0000256" key="19">
    <source>
        <dbReference type="SAM" id="MobiDB-lite"/>
    </source>
</evidence>
<feature type="domain" description="EGF-like" evidence="22">
    <location>
        <begin position="1675"/>
        <end position="1714"/>
    </location>
</feature>
<evidence type="ECO:0000256" key="13">
    <source>
        <dbReference type="ARBA" id="ARBA00023180"/>
    </source>
</evidence>
<keyword evidence="5" id="KW-0964">Secreted</keyword>
<keyword evidence="13" id="KW-0325">Glycoprotein</keyword>
<feature type="signal peptide" evidence="21">
    <location>
        <begin position="1"/>
        <end position="23"/>
    </location>
</feature>
<dbReference type="PROSITE" id="PS50026">
    <property type="entry name" value="EGF_3"/>
    <property type="match status" value="9"/>
</dbReference>
<protein>
    <recommendedName>
        <fullName evidence="4">protein disulfide-isomerase</fullName>
        <ecNumber evidence="4">5.3.4.1</ecNumber>
    </recommendedName>
    <alternativeName>
        <fullName evidence="17">Cysteine-rich with EGF-like domain protein 1</fullName>
    </alternativeName>
</protein>
<keyword evidence="26" id="KW-1185">Reference proteome</keyword>
<keyword evidence="8 21" id="KW-0732">Signal</keyword>
<evidence type="ECO:0000256" key="20">
    <source>
        <dbReference type="SAM" id="Phobius"/>
    </source>
</evidence>
<dbReference type="FunFam" id="2.10.25.10:FF:000038">
    <property type="entry name" value="Fibrillin 2"/>
    <property type="match status" value="1"/>
</dbReference>
<feature type="compositionally biased region" description="Basic and acidic residues" evidence="19">
    <location>
        <begin position="2141"/>
        <end position="2152"/>
    </location>
</feature>
<feature type="region of interest" description="Disordered" evidence="19">
    <location>
        <begin position="2055"/>
        <end position="2159"/>
    </location>
</feature>
<keyword evidence="15" id="KW-0676">Redox-active center</keyword>
<dbReference type="InterPro" id="IPR003886">
    <property type="entry name" value="NIDO_dom"/>
</dbReference>
<feature type="domain" description="EGF-like" evidence="22">
    <location>
        <begin position="1123"/>
        <end position="1165"/>
    </location>
</feature>
<evidence type="ECO:0000259" key="22">
    <source>
        <dbReference type="PROSITE" id="PS50026"/>
    </source>
</evidence>
<feature type="chain" id="PRO_5043629585" description="protein disulfide-isomerase" evidence="21">
    <location>
        <begin position="24"/>
        <end position="2239"/>
    </location>
</feature>
<feature type="domain" description="EGF-like" evidence="22">
    <location>
        <begin position="1421"/>
        <end position="1464"/>
    </location>
</feature>
<feature type="domain" description="NIDO" evidence="23">
    <location>
        <begin position="466"/>
        <end position="617"/>
    </location>
</feature>
<dbReference type="InterPro" id="IPR050751">
    <property type="entry name" value="ECM_structural_protein"/>
</dbReference>
<dbReference type="PANTHER" id="PTHR24034">
    <property type="entry name" value="EGF-LIKE DOMAIN-CONTAINING PROTEIN"/>
    <property type="match status" value="1"/>
</dbReference>
<dbReference type="EC" id="5.3.4.1" evidence="4"/>
<comment type="caution">
    <text evidence="25">The sequence shown here is derived from an EMBL/GenBank/DDBJ whole genome shotgun (WGS) entry which is preliminary data.</text>
</comment>
<feature type="domain" description="EGF-like" evidence="22">
    <location>
        <begin position="1796"/>
        <end position="1838"/>
    </location>
</feature>
<evidence type="ECO:0000256" key="21">
    <source>
        <dbReference type="SAM" id="SignalP"/>
    </source>
</evidence>
<dbReference type="PROSITE" id="PS51220">
    <property type="entry name" value="NIDO"/>
    <property type="match status" value="1"/>
</dbReference>
<dbReference type="PROSITE" id="PS51233">
    <property type="entry name" value="VWFD"/>
    <property type="match status" value="1"/>
</dbReference>
<keyword evidence="9" id="KW-0677">Repeat</keyword>
<comment type="caution">
    <text evidence="18">Lacks conserved residue(s) required for the propagation of feature annotation.</text>
</comment>
<evidence type="ECO:0000259" key="23">
    <source>
        <dbReference type="PROSITE" id="PS51220"/>
    </source>
</evidence>
<dbReference type="Pfam" id="PF07645">
    <property type="entry name" value="EGF_CA"/>
    <property type="match status" value="10"/>
</dbReference>
<sequence>MNTLTRYPMLTSILASLVILCVAATVAAPSNMEDFEAETTENEDFARNDQTFDSDFNLEMFGPVRNPSRSLARGHSEHYLAGTGPKEAFQKLPSSSVNLSEKTLRHLEAPESHPQLSSPHQWEVFGEEGKKEQKSLETTGEESKSSVQYEEEFLPEIPESSHRAEEPTEPEESLGRKWGLTNWVKDAENFFASILSARDEAEKKAVEEGDMMDELFVAEEVFPEEYQESDGPILRRSRRAAIFSSMDFVNFKLTMIGSLSEVQRTSGSDANTALRAEIANRLKEYLDAQLPGYDFTTDVSDTVDITTGLEVTGEISFGVTDITLTCRQIGLSLLRLSWGTGLSVFGIQLNVIFPELGYQTRPLQAAVCYLCQSYETCMAMANQTWFCGFQDNRFYPFGTAQGDLSMNKVRGQTSARLAVRGDFPYRSNNEDLMFSTVWLSLYGTISIGRQKFDSFAAQDLPVPGANVIAVYWSHWVHSPLGEVYYQLYTKRGDNTPEEQAVLDRANSDVDAYAFKTFDASKVIVVTWDRVLSFHATSDTERASFQAAIITDGSETFLTFIYGEGALQVTTQDGNPISVGWGEGINAVLDSQPNYFMYDRISGNTGKLGQWFFKIGELDNPAGKCFKWFNENVFDLPNIIQNNGNSATRGCPCNRRIARRLPNWIQVVGEPTCFDVLPPPGIIWGRRCCYRGNNLNNVIPGAGSYQSYSPFSGDIEAHLVNDIRPKTWCCDQSDNCNLYYTLRPTSRCRRRLATASFCWGDPHMVTVDGKTFTFNNLGEFTFLNVKGMTPENVTVDIVTQARTCRIEAMNGTMSRATIWCAFALESGSGSRVQVSMQSDNGGEPYMVIFANNRDYSANFANDANFLETNQDIFLSKDSNNALQIGTRDGVSFTVSLQMGVMEFAVEIEPQYRNLVSGLMGNFNTDPADDFIYPNGTEITRDLTDREIFEYVQTWAVTDATTVFTYVNGLGTANFSDPNFIPLFLDEVSDELLALARDVCSGNQSECIFDFVATNNTQLAQRTKAAMETFDADVKESENSAPVISGPTVLNVIDGSPSSATFNITDADNDNLTVTLEQIASSTIREIQTGVFEIVYTPQANTSLIEYPTLVATDQNNLVTITPVEIVQCSGCNNRGNCSFTERRQVSDYVSLAVCICEAAYSGDDCENDSDGCASNPCPLRSNCTDVPADEELTTGVAFRCGPCPDGFQNVTGDCVDVNECLDNTTCPSNAVCTNTIGGFSCACIDGYRLDDSGVCQDVDECIELRHECEQTCFNTPGSYVCGCLPGFTLDEMGFNCTEISDPCASLNASCEYGCQVVDGSAACFCARGFRLGSDGLTCENVNECDTNLCAQECTDTVGSYICSCLPGFILADDKHECDRCALNRYGKDCAFQCECRGRAIECDNVLGCRCHDGWTGQSCELDIDECSSQTPNLCPADRLCRNTNGSYVCDCPVGYQAASSTDNCTDIDECANQLDHMCPQMCVNNPGSFACQCQSGYTYNRINNTCDDFDECTGSTSQCQQECVNVPGSYNCQCRSGYTLEPDRKTCRLIALDPCGGSNPGCSFGCTVENGAPVCFCPIGAALTSNETSCEPVNECLGANECSDECTDTADSYTCSCPAGKELANDGRTCVVCDDFHWGDNCANQCDCNPVGTTTCNPVSGCVCKEGWNGTKCENNIDECGTNPCPAFSTCVNTPGSFICSCQDGLQLDANNTCTDIDECESSPCHQTCTNNMGGFVCSCSEGFRLVSNTDCEDINECDSPETNVCEQQCRNLIGGFQCGCRAGYVIDMVNRRNCSDIDECIDAGDNTCTIYQLCSNIPGSFTCDCKPGYTSGGGDICNEPTGNSADLLSLSVSLNLPDASRQILDSTTTEFRQMEQKVSALFLQQGKTAIGDTLLSVVVVRFTEGSFIADTRLAIAEAPGSEALATAASRVSIALSTTDVTSISPQASVLGITVGGVSVNETTDSCSVFSSLYNCSAGFQCNETNVACSPIPDVPQTTPDVPQTTTPDIPQTTTQEEDDNDRALVIGLSVGIPVFILIALVIGVLVYVYSRKKKSTSRDDSSHDSGQRSFESGIAPKWSASPRLPYGPVSYHDSESSRSGSTTSGRPGRSRPGPSRKKSRDDQFEPPWLAKGEGASAFGSPREEVEVPRDRPAGGPNTNSNFSWEYMFRLLEPHVPLEIQRPQVYPPQAPEEGSGGNSSNNLSVTSQLHEFEGVTLTLLCMYIVKLGLCPFEVKVRKHQ</sequence>
<dbReference type="InterPro" id="IPR002049">
    <property type="entry name" value="LE_dom"/>
</dbReference>
<evidence type="ECO:0000256" key="2">
    <source>
        <dbReference type="ARBA" id="ARBA00004370"/>
    </source>
</evidence>
<dbReference type="InterPro" id="IPR049883">
    <property type="entry name" value="NOTCH1_EGF-like"/>
</dbReference>
<dbReference type="FunFam" id="2.10.25.10:FF:000014">
    <property type="entry name" value="Latent-transforming growth factor beta-binding protein 3"/>
    <property type="match status" value="1"/>
</dbReference>
<comment type="catalytic activity">
    <reaction evidence="1">
        <text>Catalyzes the rearrangement of -S-S- bonds in proteins.</text>
        <dbReference type="EC" id="5.3.4.1"/>
    </reaction>
</comment>
<evidence type="ECO:0000256" key="15">
    <source>
        <dbReference type="ARBA" id="ARBA00023284"/>
    </source>
</evidence>
<dbReference type="InterPro" id="IPR056619">
    <property type="entry name" value="C8-3_MUC4"/>
</dbReference>
<evidence type="ECO:0000259" key="24">
    <source>
        <dbReference type="PROSITE" id="PS51233"/>
    </source>
</evidence>
<dbReference type="SMART" id="SM00539">
    <property type="entry name" value="NIDO"/>
    <property type="match status" value="1"/>
</dbReference>
<feature type="domain" description="VWFD" evidence="24">
    <location>
        <begin position="753"/>
        <end position="961"/>
    </location>
</feature>
<keyword evidence="10 20" id="KW-1133">Transmembrane helix</keyword>
<feature type="domain" description="EGF-like" evidence="22">
    <location>
        <begin position="1507"/>
        <end position="1547"/>
    </location>
</feature>
<feature type="compositionally biased region" description="Low complexity" evidence="19">
    <location>
        <begin position="1992"/>
        <end position="2014"/>
    </location>
</feature>
<feature type="domain" description="EGF-like" evidence="22">
    <location>
        <begin position="1339"/>
        <end position="1377"/>
    </location>
</feature>
<feature type="disulfide bond" evidence="18">
    <location>
        <begin position="1155"/>
        <end position="1164"/>
    </location>
</feature>
<evidence type="ECO:0000256" key="16">
    <source>
        <dbReference type="ARBA" id="ARBA00049626"/>
    </source>
</evidence>
<dbReference type="Pfam" id="PF23263">
    <property type="entry name" value="C8-3_MUC4"/>
    <property type="match status" value="1"/>
</dbReference>
<evidence type="ECO:0000256" key="18">
    <source>
        <dbReference type="PROSITE-ProRule" id="PRU00076"/>
    </source>
</evidence>
<evidence type="ECO:0000313" key="26">
    <source>
        <dbReference type="Proteomes" id="UP000735302"/>
    </source>
</evidence>
<keyword evidence="6 18" id="KW-0245">EGF-like domain</keyword>
<evidence type="ECO:0000256" key="8">
    <source>
        <dbReference type="ARBA" id="ARBA00022729"/>
    </source>
</evidence>
<evidence type="ECO:0000256" key="9">
    <source>
        <dbReference type="ARBA" id="ARBA00022737"/>
    </source>
</evidence>
<dbReference type="PROSITE" id="PS01187">
    <property type="entry name" value="EGF_CA"/>
    <property type="match status" value="4"/>
</dbReference>
<dbReference type="GO" id="GO:0016020">
    <property type="term" value="C:membrane"/>
    <property type="evidence" value="ECO:0007669"/>
    <property type="project" value="UniProtKB-SubCell"/>
</dbReference>
<dbReference type="SMART" id="SM00181">
    <property type="entry name" value="EGF"/>
    <property type="match status" value="16"/>
</dbReference>
<comment type="subcellular location">
    <subcellularLocation>
        <location evidence="2">Membrane</location>
    </subcellularLocation>
    <subcellularLocation>
        <location evidence="3">Secreted</location>
    </subcellularLocation>
</comment>
<dbReference type="PROSITE" id="PS00022">
    <property type="entry name" value="EGF_1"/>
    <property type="match status" value="1"/>
</dbReference>
<dbReference type="Gene3D" id="2.10.25.10">
    <property type="entry name" value="Laminin"/>
    <property type="match status" value="14"/>
</dbReference>
<dbReference type="FunFam" id="2.10.25.10:FF:000119">
    <property type="entry name" value="vitamin K-dependent protein S"/>
    <property type="match status" value="2"/>
</dbReference>
<dbReference type="InterPro" id="IPR001846">
    <property type="entry name" value="VWF_type-D"/>
</dbReference>
<name>A0AAV4A0J5_9GAST</name>
<feature type="compositionally biased region" description="Basic and acidic residues" evidence="19">
    <location>
        <begin position="2056"/>
        <end position="2066"/>
    </location>
</feature>
<dbReference type="GO" id="GO:0003756">
    <property type="term" value="F:protein disulfide isomerase activity"/>
    <property type="evidence" value="ECO:0007669"/>
    <property type="project" value="UniProtKB-EC"/>
</dbReference>
<evidence type="ECO:0000256" key="7">
    <source>
        <dbReference type="ARBA" id="ARBA00022692"/>
    </source>
</evidence>
<evidence type="ECO:0000313" key="25">
    <source>
        <dbReference type="EMBL" id="GFO00271.1"/>
    </source>
</evidence>
<feature type="region of interest" description="Disordered" evidence="19">
    <location>
        <begin position="1992"/>
        <end position="2018"/>
    </location>
</feature>
<dbReference type="SUPFAM" id="SSF57184">
    <property type="entry name" value="Growth factor receptor domain"/>
    <property type="match status" value="5"/>
</dbReference>
<evidence type="ECO:0000256" key="4">
    <source>
        <dbReference type="ARBA" id="ARBA00012723"/>
    </source>
</evidence>
<dbReference type="InterPro" id="IPR018097">
    <property type="entry name" value="EGF_Ca-bd_CS"/>
</dbReference>
<accession>A0AAV4A0J5</accession>
<evidence type="ECO:0000256" key="5">
    <source>
        <dbReference type="ARBA" id="ARBA00022525"/>
    </source>
</evidence>
<dbReference type="InterPro" id="IPR001881">
    <property type="entry name" value="EGF-like_Ca-bd_dom"/>
</dbReference>
<dbReference type="GO" id="GO:0005509">
    <property type="term" value="F:calcium ion binding"/>
    <property type="evidence" value="ECO:0007669"/>
    <property type="project" value="InterPro"/>
</dbReference>
<dbReference type="Pfam" id="PF12661">
    <property type="entry name" value="hEGF"/>
    <property type="match status" value="1"/>
</dbReference>
<proteinExistence type="predicted"/>
<dbReference type="PROSITE" id="PS01186">
    <property type="entry name" value="EGF_2"/>
    <property type="match status" value="7"/>
</dbReference>
<keyword evidence="14" id="KW-0413">Isomerase</keyword>
<dbReference type="GO" id="GO:0005576">
    <property type="term" value="C:extracellular region"/>
    <property type="evidence" value="ECO:0007669"/>
    <property type="project" value="UniProtKB-SubCell"/>
</dbReference>
<dbReference type="Proteomes" id="UP000735302">
    <property type="component" value="Unassembled WGS sequence"/>
</dbReference>
<feature type="transmembrane region" description="Helical" evidence="20">
    <location>
        <begin position="2023"/>
        <end position="2049"/>
    </location>
</feature>
<feature type="domain" description="EGF-like" evidence="22">
    <location>
        <begin position="1256"/>
        <end position="1296"/>
    </location>
</feature>
<keyword evidence="11 20" id="KW-0472">Membrane</keyword>
<keyword evidence="7 20" id="KW-0812">Transmembrane</keyword>
<organism evidence="25 26">
    <name type="scientific">Plakobranchus ocellatus</name>
    <dbReference type="NCBI Taxonomy" id="259542"/>
    <lineage>
        <taxon>Eukaryota</taxon>
        <taxon>Metazoa</taxon>
        <taxon>Spiralia</taxon>
        <taxon>Lophotrochozoa</taxon>
        <taxon>Mollusca</taxon>
        <taxon>Gastropoda</taxon>
        <taxon>Heterobranchia</taxon>
        <taxon>Euthyneura</taxon>
        <taxon>Panpulmonata</taxon>
        <taxon>Sacoglossa</taxon>
        <taxon>Placobranchoidea</taxon>
        <taxon>Plakobranchidae</taxon>
        <taxon>Plakobranchus</taxon>
    </lineage>
</organism>
<dbReference type="InterPro" id="IPR000152">
    <property type="entry name" value="EGF-type_Asp/Asn_hydroxyl_site"/>
</dbReference>
<dbReference type="Pfam" id="PF06119">
    <property type="entry name" value="NIDO"/>
    <property type="match status" value="1"/>
</dbReference>
<reference evidence="25 26" key="1">
    <citation type="journal article" date="2021" name="Elife">
        <title>Chloroplast acquisition without the gene transfer in kleptoplastic sea slugs, Plakobranchus ocellatus.</title>
        <authorList>
            <person name="Maeda T."/>
            <person name="Takahashi S."/>
            <person name="Yoshida T."/>
            <person name="Shimamura S."/>
            <person name="Takaki Y."/>
            <person name="Nagai Y."/>
            <person name="Toyoda A."/>
            <person name="Suzuki Y."/>
            <person name="Arimoto A."/>
            <person name="Ishii H."/>
            <person name="Satoh N."/>
            <person name="Nishiyama T."/>
            <person name="Hasebe M."/>
            <person name="Maruyama T."/>
            <person name="Minagawa J."/>
            <person name="Obokata J."/>
            <person name="Shigenobu S."/>
        </authorList>
    </citation>
    <scope>NUCLEOTIDE SEQUENCE [LARGE SCALE GENOMIC DNA]</scope>
</reference>
<feature type="compositionally biased region" description="Low complexity" evidence="19">
    <location>
        <begin position="2097"/>
        <end position="2113"/>
    </location>
</feature>
<gene>
    <name evidence="25" type="ORF">PoB_002677600</name>
</gene>
<dbReference type="SMART" id="SM00179">
    <property type="entry name" value="EGF_CA"/>
    <property type="match status" value="12"/>
</dbReference>
<dbReference type="GO" id="GO:0007160">
    <property type="term" value="P:cell-matrix adhesion"/>
    <property type="evidence" value="ECO:0007669"/>
    <property type="project" value="InterPro"/>
</dbReference>